<protein>
    <submittedName>
        <fullName evidence="8">Flagellar M-ring protein FliF</fullName>
    </submittedName>
</protein>
<feature type="domain" description="Flagellar M-ring C-terminal" evidence="6">
    <location>
        <begin position="255"/>
        <end position="414"/>
    </location>
</feature>
<feature type="domain" description="Flagellar M-ring N-terminal" evidence="5">
    <location>
        <begin position="46"/>
        <end position="220"/>
    </location>
</feature>
<evidence type="ECO:0000313" key="8">
    <source>
        <dbReference type="EMBL" id="QQR30824.1"/>
    </source>
</evidence>
<evidence type="ECO:0000256" key="4">
    <source>
        <dbReference type="SAM" id="Phobius"/>
    </source>
</evidence>
<proteinExistence type="predicted"/>
<dbReference type="EMBL" id="CP065321">
    <property type="protein sequence ID" value="QQR30824.1"/>
    <property type="molecule type" value="Genomic_DNA"/>
</dbReference>
<name>A0A1Z2XSY5_9FIRM</name>
<feature type="region of interest" description="Disordered" evidence="3">
    <location>
        <begin position="337"/>
        <end position="357"/>
    </location>
</feature>
<evidence type="ECO:0000256" key="2">
    <source>
        <dbReference type="ARBA" id="ARBA00023136"/>
    </source>
</evidence>
<reference evidence="8 10" key="3">
    <citation type="submission" date="2020-11" db="EMBL/GenBank/DDBJ databases">
        <title>Closed and high quality bacterial genomes of the OMM12 community.</title>
        <authorList>
            <person name="Marbouty M."/>
            <person name="Lamy-Besnier Q."/>
            <person name="Debarbieux L."/>
            <person name="Koszul R."/>
        </authorList>
    </citation>
    <scope>NUCLEOTIDE SEQUENCE [LARGE SCALE GENOMIC DNA]</scope>
    <source>
        <strain evidence="8 10">KB18</strain>
    </source>
</reference>
<reference evidence="7" key="1">
    <citation type="journal article" date="2017" name="Genome Announc.">
        <title>High-Quality Whole-Genome Sequences of the Oligo-Mouse-Microbiota Bacterial Community.</title>
        <authorList>
            <person name="Garzetti D."/>
            <person name="Brugiroux S."/>
            <person name="Bunk B."/>
            <person name="Pukall R."/>
            <person name="McCoy K.D."/>
            <person name="Macpherson A.J."/>
            <person name="Stecher B."/>
        </authorList>
    </citation>
    <scope>NUCLEOTIDE SEQUENCE</scope>
    <source>
        <strain evidence="7">KB18</strain>
    </source>
</reference>
<reference evidence="9" key="2">
    <citation type="submission" date="2017-05" db="EMBL/GenBank/DDBJ databases">
        <title>Improved OligoMM genomes.</title>
        <authorList>
            <person name="Garzetti D."/>
        </authorList>
    </citation>
    <scope>NUCLEOTIDE SEQUENCE [LARGE SCALE GENOMIC DNA]</scope>
    <source>
        <strain evidence="9">KB18</strain>
    </source>
</reference>
<keyword evidence="4" id="KW-1133">Transmembrane helix</keyword>
<comment type="subcellular location">
    <subcellularLocation>
        <location evidence="1">Membrane</location>
    </subcellularLocation>
</comment>
<keyword evidence="8" id="KW-0282">Flagellum</keyword>
<dbReference type="KEGG" id="amur:ADH66_13420"/>
<dbReference type="GO" id="GO:0016020">
    <property type="term" value="C:membrane"/>
    <property type="evidence" value="ECO:0007669"/>
    <property type="project" value="UniProtKB-SubCell"/>
</dbReference>
<dbReference type="Gene3D" id="3.30.300.30">
    <property type="match status" value="1"/>
</dbReference>
<evidence type="ECO:0000256" key="1">
    <source>
        <dbReference type="ARBA" id="ARBA00004370"/>
    </source>
</evidence>
<sequence>MEEKAKDVWQKVKGTVGGLSRTVKGIIIAGVVVTLVVVAIVLATGSKTESKELFTNLTGEDMTRVCAYLTEIGADFEVRGEDTIMVPADQEAKLKAGVIGGGYLDSGANYNLYLDNISSLSTESDRAQLTLYQIQERLEATIRNLEGVHDATVNIALGEDRRFVLSQDSTLEASASVIVTMTDDAPINAKLAEAIKNAVSHAVKGLDIDQVDIRDSQGNTYDGTDGGDVSDVAAKRMELEDSMNKRLTRQVLGLLEPMYGTGNVAVAVNTTVGMSSSYSESTEYSVPDWAEDNDYEGILKRKIWEGSLVPGDDAAGGPVGTQPNADIPGYFEDYQPTGDEDSLSGSGEKEFENNKTVTQSQRMAGYIEDVTVSVTINSDVPNQASIDALVGHVANAVGLTQDQTDKISVLAAPFWSPEESNQPADTQPMLNPLGDVPLWVYLALLAGLFLFMTLFAVFILLGRRRSRRQIQQLEPAVEMGPPVILEPIEEEPEPAGADIMDVHTEKSMELRRSVRELAESNPEIAAQAIKALLRGDEDSNA</sequence>
<dbReference type="Pfam" id="PF01514">
    <property type="entry name" value="YscJ_FliF"/>
    <property type="match status" value="1"/>
</dbReference>
<dbReference type="Pfam" id="PF08345">
    <property type="entry name" value="YscJ_FliF_C"/>
    <property type="match status" value="1"/>
</dbReference>
<gene>
    <name evidence="7" type="ORF">ADH66_13420</name>
    <name evidence="8" type="ORF">I5Q82_03760</name>
</gene>
<dbReference type="PANTHER" id="PTHR30046">
    <property type="entry name" value="FLAGELLAR M-RING PROTEIN"/>
    <property type="match status" value="1"/>
</dbReference>
<evidence type="ECO:0000313" key="7">
    <source>
        <dbReference type="EMBL" id="ASB41564.1"/>
    </source>
</evidence>
<dbReference type="InterPro" id="IPR006182">
    <property type="entry name" value="FliF_N_dom"/>
</dbReference>
<keyword evidence="9" id="KW-1185">Reference proteome</keyword>
<dbReference type="Proteomes" id="UP000196710">
    <property type="component" value="Chromosome"/>
</dbReference>
<keyword evidence="8" id="KW-0969">Cilium</keyword>
<accession>A0A1Z2XSY5</accession>
<feature type="transmembrane region" description="Helical" evidence="4">
    <location>
        <begin position="438"/>
        <end position="461"/>
    </location>
</feature>
<evidence type="ECO:0000259" key="5">
    <source>
        <dbReference type="Pfam" id="PF01514"/>
    </source>
</evidence>
<dbReference type="InterPro" id="IPR045851">
    <property type="entry name" value="AMP-bd_C_sf"/>
</dbReference>
<keyword evidence="2 4" id="KW-0472">Membrane</keyword>
<keyword evidence="4" id="KW-0812">Transmembrane</keyword>
<dbReference type="PANTHER" id="PTHR30046:SF0">
    <property type="entry name" value="FLAGELLAR M-RING PROTEIN"/>
    <property type="match status" value="1"/>
</dbReference>
<evidence type="ECO:0000259" key="6">
    <source>
        <dbReference type="Pfam" id="PF08345"/>
    </source>
</evidence>
<dbReference type="RefSeq" id="WP_066539675.1">
    <property type="nucleotide sequence ID" value="NZ_CAPVCI010000009.1"/>
</dbReference>
<feature type="transmembrane region" description="Helical" evidence="4">
    <location>
        <begin position="21"/>
        <end position="43"/>
    </location>
</feature>
<dbReference type="InterPro" id="IPR013556">
    <property type="entry name" value="Flag_M-ring_C"/>
</dbReference>
<dbReference type="EMBL" id="CP021422">
    <property type="protein sequence ID" value="ASB41564.1"/>
    <property type="molecule type" value="Genomic_DNA"/>
</dbReference>
<dbReference type="InterPro" id="IPR043427">
    <property type="entry name" value="YscJ/FliF"/>
</dbReference>
<organism evidence="8 10">
    <name type="scientific">Acutalibacter muris</name>
    <dbReference type="NCBI Taxonomy" id="1796620"/>
    <lineage>
        <taxon>Bacteria</taxon>
        <taxon>Bacillati</taxon>
        <taxon>Bacillota</taxon>
        <taxon>Clostridia</taxon>
        <taxon>Eubacteriales</taxon>
        <taxon>Acutalibacteraceae</taxon>
        <taxon>Acutalibacter</taxon>
    </lineage>
</organism>
<evidence type="ECO:0000313" key="10">
    <source>
        <dbReference type="Proteomes" id="UP000596035"/>
    </source>
</evidence>
<evidence type="ECO:0000256" key="3">
    <source>
        <dbReference type="SAM" id="MobiDB-lite"/>
    </source>
</evidence>
<evidence type="ECO:0000313" key="9">
    <source>
        <dbReference type="Proteomes" id="UP000196710"/>
    </source>
</evidence>
<keyword evidence="8" id="KW-0966">Cell projection</keyword>
<dbReference type="AlphaFoldDB" id="A0A1Z2XSY5"/>
<dbReference type="Proteomes" id="UP000596035">
    <property type="component" value="Chromosome"/>
</dbReference>